<dbReference type="STRING" id="479893.CPX_001431"/>
<dbReference type="EMBL" id="LHCF01000004">
    <property type="protein sequence ID" value="KOR75556.1"/>
    <property type="molecule type" value="Genomic_DNA"/>
</dbReference>
<dbReference type="GO" id="GO:0006412">
    <property type="term" value="P:translation"/>
    <property type="evidence" value="ECO:0007669"/>
    <property type="project" value="UniProtKB-UniRule"/>
</dbReference>
<evidence type="ECO:0000256" key="5">
    <source>
        <dbReference type="HAMAP-Rule" id="MF_00340"/>
    </source>
</evidence>
<dbReference type="AlphaFoldDB" id="A0A0M1N066"/>
<dbReference type="HAMAP" id="MF_00340">
    <property type="entry name" value="Ribosomal_bL32"/>
    <property type="match status" value="1"/>
</dbReference>
<accession>A0A0M1N066</accession>
<keyword evidence="2 5" id="KW-0689">Ribosomal protein</keyword>
<evidence type="ECO:0000256" key="1">
    <source>
        <dbReference type="ARBA" id="ARBA00008560"/>
    </source>
</evidence>
<proteinExistence type="inferred from homology"/>
<dbReference type="Proteomes" id="UP000037386">
    <property type="component" value="Unassembled WGS sequence"/>
</dbReference>
<organism evidence="6 7">
    <name type="scientific">Candidatus Phytoplasma pruni</name>
    <dbReference type="NCBI Taxonomy" id="479893"/>
    <lineage>
        <taxon>Bacteria</taxon>
        <taxon>Bacillati</taxon>
        <taxon>Mycoplasmatota</taxon>
        <taxon>Mollicutes</taxon>
        <taxon>Acholeplasmatales</taxon>
        <taxon>Acholeplasmataceae</taxon>
        <taxon>Candidatus Phytoplasma</taxon>
        <taxon>16SrIII (X-disease group)</taxon>
    </lineage>
</organism>
<dbReference type="InterPro" id="IPR011332">
    <property type="entry name" value="Ribosomal_zn-bd"/>
</dbReference>
<reference evidence="7" key="1">
    <citation type="submission" date="2015-05" db="EMBL/GenBank/DDBJ databases">
        <title>Draft genome sequence of 'Candidatus Phytoplasma Pruni' strain CX, a plant pathogenic bacterium.</title>
        <authorList>
            <person name="Lee I.-M."/>
            <person name="Bottner-Parker K.D."/>
            <person name="Shao J."/>
            <person name="Gundersen-Rindal D.E."/>
            <person name="Zhao Y."/>
            <person name="Davis R.E."/>
        </authorList>
    </citation>
    <scope>NUCLEOTIDE SEQUENCE [LARGE SCALE GENOMIC DNA]</scope>
    <source>
        <strain evidence="7">CX</strain>
    </source>
</reference>
<dbReference type="PANTHER" id="PTHR35534:SF1">
    <property type="entry name" value="LARGE RIBOSOMAL SUBUNIT PROTEIN BL32"/>
    <property type="match status" value="1"/>
</dbReference>
<dbReference type="InterPro" id="IPR002677">
    <property type="entry name" value="Ribosomal_bL32"/>
</dbReference>
<name>A0A0M1N066_9MOLU</name>
<evidence type="ECO:0000256" key="2">
    <source>
        <dbReference type="ARBA" id="ARBA00022980"/>
    </source>
</evidence>
<comment type="similarity">
    <text evidence="1 5">Belongs to the bacterial ribosomal protein bL32 family.</text>
</comment>
<evidence type="ECO:0000256" key="3">
    <source>
        <dbReference type="ARBA" id="ARBA00023274"/>
    </source>
</evidence>
<evidence type="ECO:0000313" key="6">
    <source>
        <dbReference type="EMBL" id="KOR75556.1"/>
    </source>
</evidence>
<comment type="caution">
    <text evidence="6">The sequence shown here is derived from an EMBL/GenBank/DDBJ whole genome shotgun (WGS) entry which is preliminary data.</text>
</comment>
<dbReference type="RefSeq" id="WP_053521387.1">
    <property type="nucleotide sequence ID" value="NZ_LHCF01000004.1"/>
</dbReference>
<dbReference type="OrthoDB" id="9812874at2"/>
<dbReference type="Pfam" id="PF01783">
    <property type="entry name" value="Ribosomal_L32p"/>
    <property type="match status" value="1"/>
</dbReference>
<dbReference type="NCBIfam" id="TIGR01031">
    <property type="entry name" value="rpmF_bact"/>
    <property type="match status" value="1"/>
</dbReference>
<evidence type="ECO:0000313" key="7">
    <source>
        <dbReference type="Proteomes" id="UP000037386"/>
    </source>
</evidence>
<keyword evidence="3 5" id="KW-0687">Ribonucleoprotein</keyword>
<dbReference type="SUPFAM" id="SSF57829">
    <property type="entry name" value="Zn-binding ribosomal proteins"/>
    <property type="match status" value="1"/>
</dbReference>
<dbReference type="GO" id="GO:0015934">
    <property type="term" value="C:large ribosomal subunit"/>
    <property type="evidence" value="ECO:0007669"/>
    <property type="project" value="InterPro"/>
</dbReference>
<sequence length="76" mass="8993">MAVPFRRTGKTAKRKRRTHYKLNKPTLVVCPETNNFTLPHRVTLNSGYYKGKLILLKKKKIIKNILFSQKDINYLF</sequence>
<gene>
    <name evidence="5 6" type="primary">rpmF</name>
    <name evidence="6" type="ORF">CPX_001431</name>
</gene>
<dbReference type="GO" id="GO:0003735">
    <property type="term" value="F:structural constituent of ribosome"/>
    <property type="evidence" value="ECO:0007669"/>
    <property type="project" value="InterPro"/>
</dbReference>
<protein>
    <recommendedName>
        <fullName evidence="4 5">Large ribosomal subunit protein bL32</fullName>
    </recommendedName>
</protein>
<evidence type="ECO:0000256" key="4">
    <source>
        <dbReference type="ARBA" id="ARBA00035178"/>
    </source>
</evidence>
<dbReference type="PATRIC" id="fig|479893.3.peg.215"/>
<dbReference type="PANTHER" id="PTHR35534">
    <property type="entry name" value="50S RIBOSOMAL PROTEIN L32"/>
    <property type="match status" value="1"/>
</dbReference>
<dbReference type="InterPro" id="IPR044957">
    <property type="entry name" value="Ribosomal_bL32_bact"/>
</dbReference>